<feature type="compositionally biased region" description="Polar residues" evidence="1">
    <location>
        <begin position="675"/>
        <end position="701"/>
    </location>
</feature>
<dbReference type="InterPro" id="IPR025295">
    <property type="entry name" value="eCIS_core_dom"/>
</dbReference>
<feature type="region of interest" description="Disordered" evidence="1">
    <location>
        <begin position="1"/>
        <end position="43"/>
    </location>
</feature>
<feature type="region of interest" description="Disordered" evidence="1">
    <location>
        <begin position="418"/>
        <end position="447"/>
    </location>
</feature>
<dbReference type="Proteomes" id="UP000006281">
    <property type="component" value="Chromosome"/>
</dbReference>
<organism evidence="3 4">
    <name type="scientific">Saccharothrix espanaensis (strain ATCC 51144 / DSM 44229 / JCM 9112 / NBRC 15066 / NRRL 15764)</name>
    <dbReference type="NCBI Taxonomy" id="1179773"/>
    <lineage>
        <taxon>Bacteria</taxon>
        <taxon>Bacillati</taxon>
        <taxon>Actinomycetota</taxon>
        <taxon>Actinomycetes</taxon>
        <taxon>Pseudonocardiales</taxon>
        <taxon>Pseudonocardiaceae</taxon>
        <taxon>Saccharothrix</taxon>
    </lineage>
</organism>
<protein>
    <recommendedName>
        <fullName evidence="2">eCIS core domain-containing protein</fullName>
    </recommendedName>
</protein>
<dbReference type="RefSeq" id="WP_015103168.1">
    <property type="nucleotide sequence ID" value="NC_019673.1"/>
</dbReference>
<evidence type="ECO:0000313" key="3">
    <source>
        <dbReference type="EMBL" id="CCH33057.1"/>
    </source>
</evidence>
<dbReference type="STRING" id="1179773.BN6_57990"/>
<feature type="region of interest" description="Disordered" evidence="1">
    <location>
        <begin position="672"/>
        <end position="701"/>
    </location>
</feature>
<dbReference type="eggNOG" id="COG3409">
    <property type="taxonomic scope" value="Bacteria"/>
</dbReference>
<accession>K0K6A3</accession>
<feature type="compositionally biased region" description="Basic and acidic residues" evidence="1">
    <location>
        <begin position="1"/>
        <end position="20"/>
    </location>
</feature>
<dbReference type="Pfam" id="PF13699">
    <property type="entry name" value="eCIS_core"/>
    <property type="match status" value="1"/>
</dbReference>
<keyword evidence="4" id="KW-1185">Reference proteome</keyword>
<reference evidence="3 4" key="1">
    <citation type="journal article" date="2012" name="BMC Genomics">
        <title>Complete genome sequence of Saccharothrix espanaensis DSM 44229T and comparison to the other completely sequenced Pseudonocardiaceae.</title>
        <authorList>
            <person name="Strobel T."/>
            <person name="Al-Dilaimi A."/>
            <person name="Blom J."/>
            <person name="Gessner A."/>
            <person name="Kalinowski J."/>
            <person name="Luzhetska M."/>
            <person name="Puhler A."/>
            <person name="Szczepanowski R."/>
            <person name="Bechthold A."/>
            <person name="Ruckert C."/>
        </authorList>
    </citation>
    <scope>NUCLEOTIDE SEQUENCE [LARGE SCALE GENOMIC DNA]</scope>
    <source>
        <strain evidence="4">ATCC 51144 / DSM 44229 / JCM 9112 / NBRC 15066 / NRRL 15764</strain>
    </source>
</reference>
<evidence type="ECO:0000256" key="1">
    <source>
        <dbReference type="SAM" id="MobiDB-lite"/>
    </source>
</evidence>
<dbReference type="EMBL" id="HE804045">
    <property type="protein sequence ID" value="CCH33057.1"/>
    <property type="molecule type" value="Genomic_DNA"/>
</dbReference>
<evidence type="ECO:0000313" key="4">
    <source>
        <dbReference type="Proteomes" id="UP000006281"/>
    </source>
</evidence>
<sequence>MHTQDQPERQHSTDRSRQDRVAGSAGDTRATGPAAAYPEHLSPDMVLRLQRSAGNDAVARLIAARRGEEPPADADQHPVQRSAVHGVLRSAGRPLDGPIRSEMESRLGADFSDVRLHTDTAARSSAAEVGAKAYTSGEHVVIGSGGGDRHTLAHELTHVIQQRSGPVAGTATGDGLAISDPSDTYERAAEANARRVMAGGAPQVHHHAGDGHVGHAHHPVQRMPLTQFKEQVGALADEPDFITFFEIRRGRVNPAAVVNDSTPGSQDRLQQLVEHEDVTTDLVAEYMTDYDQGAAGTRAQPKNLNNPMVVGLEMEMRNAVLKLEEGMVNGQQLARTPAETEVGLPVMKLVIEGMEPGDPAIELVYGPLPPQTYRSDALLEARKKLKTAIRKAGTIAQLIGDYNRSLRTADERTYRLVASPPPRSKKQTATPNFNTQTNVSAPYSKLGRTNTESAKDFGAFFERPTQRAVHARARTQAAALVTQITANWTTNHAAAGPLSPGINLASMLTHLVNQEAMYVNHELSREHVGHDDKHAFHVLLKLSPQDAVMTILTDDDAKLLLAWLVDTHAGPLADAVVTTFQAFNSPRTSVTAEPEAIYKYMVDVLVARLLAGQQLLPAADDENRTSAVFGNARQVGEVTHVHPRPGNRVPITTGGAGRYFMVVEQRAAAHRVNSAADSNPGVSVEQMKNLQTPTLAPPTST</sequence>
<gene>
    <name evidence="3" type="ordered locus">BN6_57990</name>
</gene>
<evidence type="ECO:0000259" key="2">
    <source>
        <dbReference type="Pfam" id="PF13699"/>
    </source>
</evidence>
<feature type="compositionally biased region" description="Polar residues" evidence="1">
    <location>
        <begin position="427"/>
        <end position="447"/>
    </location>
</feature>
<name>K0K6A3_SACES</name>
<dbReference type="AlphaFoldDB" id="K0K6A3"/>
<dbReference type="PATRIC" id="fig|1179773.3.peg.5828"/>
<feature type="domain" description="eCIS core" evidence="2">
    <location>
        <begin position="94"/>
        <end position="165"/>
    </location>
</feature>
<proteinExistence type="predicted"/>
<dbReference type="KEGG" id="sesp:BN6_57990"/>
<dbReference type="HOGENOM" id="CLU_393223_0_0_11"/>